<organism evidence="17">
    <name type="scientific">Absidia glauca</name>
    <name type="common">Pin mould</name>
    <dbReference type="NCBI Taxonomy" id="4829"/>
    <lineage>
        <taxon>Eukaryota</taxon>
        <taxon>Fungi</taxon>
        <taxon>Fungi incertae sedis</taxon>
        <taxon>Mucoromycota</taxon>
        <taxon>Mucoromycotina</taxon>
        <taxon>Mucoromycetes</taxon>
        <taxon>Mucorales</taxon>
        <taxon>Cunninghamellaceae</taxon>
        <taxon>Absidia</taxon>
    </lineage>
</organism>
<evidence type="ECO:0000256" key="12">
    <source>
        <dbReference type="ARBA" id="ARBA00022884"/>
    </source>
</evidence>
<dbReference type="GO" id="GO:0003723">
    <property type="term" value="F:RNA binding"/>
    <property type="evidence" value="ECO:0007669"/>
    <property type="project" value="UniProtKB-KW"/>
</dbReference>
<dbReference type="Proteomes" id="UP000078561">
    <property type="component" value="Unassembled WGS sequence"/>
</dbReference>
<evidence type="ECO:0000256" key="1">
    <source>
        <dbReference type="ARBA" id="ARBA00001946"/>
    </source>
</evidence>
<dbReference type="GO" id="GO:0000176">
    <property type="term" value="C:nuclear exosome (RNase complex)"/>
    <property type="evidence" value="ECO:0007669"/>
    <property type="project" value="UniProtKB-ARBA"/>
</dbReference>
<evidence type="ECO:0000259" key="16">
    <source>
        <dbReference type="SMART" id="SM00955"/>
    </source>
</evidence>
<protein>
    <recommendedName>
        <fullName evidence="14">Ribosomal RNA-processing protein 44</fullName>
    </recommendedName>
</protein>
<dbReference type="GO" id="GO:0004519">
    <property type="term" value="F:endonuclease activity"/>
    <property type="evidence" value="ECO:0007669"/>
    <property type="project" value="UniProtKB-KW"/>
</dbReference>
<dbReference type="GO" id="GO:0006364">
    <property type="term" value="P:rRNA processing"/>
    <property type="evidence" value="ECO:0007669"/>
    <property type="project" value="UniProtKB-KW"/>
</dbReference>
<dbReference type="SUPFAM" id="SSF50249">
    <property type="entry name" value="Nucleic acid-binding proteins"/>
    <property type="match status" value="2"/>
</dbReference>
<dbReference type="GO" id="GO:0016075">
    <property type="term" value="P:rRNA catabolic process"/>
    <property type="evidence" value="ECO:0007669"/>
    <property type="project" value="TreeGrafter"/>
</dbReference>
<dbReference type="InterPro" id="IPR050180">
    <property type="entry name" value="RNR_Ribonuclease"/>
</dbReference>
<dbReference type="Pfam" id="PF13638">
    <property type="entry name" value="PIN_4"/>
    <property type="match status" value="1"/>
</dbReference>
<feature type="domain" description="PIN" evidence="15">
    <location>
        <begin position="60"/>
        <end position="174"/>
    </location>
</feature>
<dbReference type="GO" id="GO:0005730">
    <property type="term" value="C:nucleolus"/>
    <property type="evidence" value="ECO:0007669"/>
    <property type="project" value="UniProtKB-SubCell"/>
</dbReference>
<evidence type="ECO:0000313" key="17">
    <source>
        <dbReference type="EMBL" id="SAL96893.1"/>
    </source>
</evidence>
<keyword evidence="5" id="KW-0963">Cytoplasm</keyword>
<comment type="cofactor">
    <cofactor evidence="1">
        <name>Mg(2+)</name>
        <dbReference type="ChEBI" id="CHEBI:18420"/>
    </cofactor>
</comment>
<dbReference type="SMART" id="SM00670">
    <property type="entry name" value="PINc"/>
    <property type="match status" value="1"/>
</dbReference>
<dbReference type="Gene3D" id="3.40.50.1010">
    <property type="entry name" value="5'-nuclease"/>
    <property type="match status" value="1"/>
</dbReference>
<keyword evidence="10" id="KW-0271">Exosome</keyword>
<dbReference type="PANTHER" id="PTHR23355">
    <property type="entry name" value="RIBONUCLEASE"/>
    <property type="match status" value="1"/>
</dbReference>
<dbReference type="AlphaFoldDB" id="A0A163J382"/>
<comment type="subcellular location">
    <subcellularLocation>
        <location evidence="2">Cytoplasm</location>
    </subcellularLocation>
    <subcellularLocation>
        <location evidence="3">Nucleus</location>
        <location evidence="3">Nucleolus</location>
    </subcellularLocation>
</comment>
<evidence type="ECO:0000256" key="2">
    <source>
        <dbReference type="ARBA" id="ARBA00004496"/>
    </source>
</evidence>
<dbReference type="GO" id="GO:0071034">
    <property type="term" value="P:CUT catabolic process"/>
    <property type="evidence" value="ECO:0007669"/>
    <property type="project" value="UniProtKB-ARBA"/>
</dbReference>
<keyword evidence="18" id="KW-1185">Reference proteome</keyword>
<keyword evidence="13" id="KW-0539">Nucleus</keyword>
<keyword evidence="12" id="KW-0694">RNA-binding</keyword>
<gene>
    <name evidence="17" type="primary">ABSGL_02343.1 scaffold 3364</name>
</gene>
<dbReference type="PANTHER" id="PTHR23355:SF35">
    <property type="entry name" value="EXOSOME COMPLEX EXONUCLEASE RRP44"/>
    <property type="match status" value="1"/>
</dbReference>
<dbReference type="GO" id="GO:0000177">
    <property type="term" value="C:cytoplasmic exosome (RNase complex)"/>
    <property type="evidence" value="ECO:0007669"/>
    <property type="project" value="TreeGrafter"/>
</dbReference>
<dbReference type="FunFam" id="3.40.50.1010:FF:000010">
    <property type="entry name" value="Exosome complex exonuclease DIS3"/>
    <property type="match status" value="1"/>
</dbReference>
<dbReference type="InterPro" id="IPR029060">
    <property type="entry name" value="PIN-like_dom_sf"/>
</dbReference>
<dbReference type="InterPro" id="IPR041505">
    <property type="entry name" value="Dis3_CSD2"/>
</dbReference>
<comment type="similarity">
    <text evidence="4">Belongs to the RNR ribonuclease family.</text>
</comment>
<evidence type="ECO:0000256" key="14">
    <source>
        <dbReference type="ARBA" id="ARBA00077930"/>
    </source>
</evidence>
<evidence type="ECO:0000256" key="13">
    <source>
        <dbReference type="ARBA" id="ARBA00023242"/>
    </source>
</evidence>
<dbReference type="OrthoDB" id="372421at2759"/>
<dbReference type="STRING" id="4829.A0A163J382"/>
<evidence type="ECO:0000256" key="9">
    <source>
        <dbReference type="ARBA" id="ARBA00022801"/>
    </source>
</evidence>
<dbReference type="OMA" id="GQVMRNN"/>
<dbReference type="Pfam" id="PF17216">
    <property type="entry name" value="Rrp44_CSD1"/>
    <property type="match status" value="1"/>
</dbReference>
<dbReference type="InterPro" id="IPR012340">
    <property type="entry name" value="NA-bd_OB-fold"/>
</dbReference>
<keyword evidence="7" id="KW-0540">Nuclease</keyword>
<dbReference type="InterPro" id="IPR033771">
    <property type="entry name" value="Rrp44_CSD1"/>
</dbReference>
<evidence type="ECO:0000259" key="15">
    <source>
        <dbReference type="SMART" id="SM00670"/>
    </source>
</evidence>
<dbReference type="FunFam" id="2.40.50.700:FF:000001">
    <property type="entry name" value="Exosome complex exonuclease exoribonuclease (Rrp44)"/>
    <property type="match status" value="1"/>
</dbReference>
<dbReference type="Pfam" id="PF17849">
    <property type="entry name" value="OB_Dis3"/>
    <property type="match status" value="1"/>
</dbReference>
<dbReference type="FunCoup" id="A0A163J382">
    <property type="interactions" value="1063"/>
</dbReference>
<keyword evidence="8" id="KW-0255">Endonuclease</keyword>
<feature type="domain" description="RNB" evidence="16">
    <location>
        <begin position="470"/>
        <end position="792"/>
    </location>
</feature>
<dbReference type="CDD" id="cd09862">
    <property type="entry name" value="PIN_Rrp44-like"/>
    <property type="match status" value="1"/>
</dbReference>
<dbReference type="Gene3D" id="2.40.50.690">
    <property type="match status" value="1"/>
</dbReference>
<dbReference type="Gene3D" id="2.40.50.700">
    <property type="match status" value="1"/>
</dbReference>
<name>A0A163J382_ABSGL</name>
<sequence>MLRSKSFVKRTRKGNVVKVVKEHYLRDDIPCSSQLCSACTHHQRPVLSDIPRSTSSLPSHYLIPDTNVFMNQLDLMEHNTIKDVIVLQTVREELKHLSLPIYNRLNTMLADTNKRFYLFANEHCRETFIEKLKDESPNDRNDRAIRVAVKWYSDHLKGQPVRTVLLSDDRANREKASALGLKAVSVKDYVEGIKDVPELLDIVVAPKDNDANKNEIIYEEHLSPAQIQSGIKKGSLIQSTLNISQHNVLEATVTGPVDGEVRTIYIQGRQHLNRSIQGDVVALQLLPPAQWKRSASLAMEDNSDDEDENGLQQGDRSFEQIKNEMDVDQSGGEPTAKVVGIVRKKWRPYCGFIVKKSVHSKPGSNSAENVLFRAMDRRIPPIKMRTSQAHTLLSQRVVVSIDSWPTHSMLPMGHFVKTLGSSGDRETETEVLLLEHDVPYQEFSKRILADLPKEGEDWVVTDQHVKHENRMDLRHLNVCSIDPPGCTDIDDALHVKALDNGNYQVGVHIADVTYFVKLGQAMDQEAASRGTTVYLVDKRIDMLPSLLGTNLCSLRSNVDRLAFSCLWEMTEDGEIVNVDFTKSIIRSKHSFTYEEAQNRIDDSRMQDDVTQGIRMLNKFAKKFRAARLARGALTLSSPEVRFHLENESQDPVDVEMKELKETNALVEEFMLLANIAVAERIYSKFQSSAMLRRHPTPPASNFEQLRKSLADASGGTLDLDVQSSKSLADSLDKAVLKDDPYFNNLVRIMTTRCMMQAQYFCSGTEAEADFRHYGLASPIYTHFTSPIRRYAGKKKKEKGQVTMTTDSLCIRCGGTSFTSSLY</sequence>
<dbReference type="InterPro" id="IPR001900">
    <property type="entry name" value="RNase_II/R"/>
</dbReference>
<reference evidence="17" key="1">
    <citation type="submission" date="2016-04" db="EMBL/GenBank/DDBJ databases">
        <authorList>
            <person name="Evans L.H."/>
            <person name="Alamgir A."/>
            <person name="Owens N."/>
            <person name="Weber N.D."/>
            <person name="Virtaneva K."/>
            <person name="Barbian K."/>
            <person name="Babar A."/>
            <person name="Rosenke K."/>
        </authorList>
    </citation>
    <scope>NUCLEOTIDE SEQUENCE [LARGE SCALE GENOMIC DNA]</scope>
    <source>
        <strain evidence="17">CBS 101.48</strain>
    </source>
</reference>
<dbReference type="SMART" id="SM00955">
    <property type="entry name" value="RNB"/>
    <property type="match status" value="1"/>
</dbReference>
<evidence type="ECO:0000256" key="3">
    <source>
        <dbReference type="ARBA" id="ARBA00004604"/>
    </source>
</evidence>
<evidence type="ECO:0000256" key="10">
    <source>
        <dbReference type="ARBA" id="ARBA00022835"/>
    </source>
</evidence>
<evidence type="ECO:0000256" key="5">
    <source>
        <dbReference type="ARBA" id="ARBA00022490"/>
    </source>
</evidence>
<dbReference type="Pfam" id="PF00773">
    <property type="entry name" value="RNB"/>
    <property type="match status" value="1"/>
</dbReference>
<evidence type="ECO:0000256" key="7">
    <source>
        <dbReference type="ARBA" id="ARBA00022722"/>
    </source>
</evidence>
<evidence type="ECO:0000256" key="8">
    <source>
        <dbReference type="ARBA" id="ARBA00022759"/>
    </source>
</evidence>
<keyword evidence="9" id="KW-0378">Hydrolase</keyword>
<dbReference type="SUPFAM" id="SSF88723">
    <property type="entry name" value="PIN domain-like"/>
    <property type="match status" value="1"/>
</dbReference>
<keyword evidence="6" id="KW-0698">rRNA processing</keyword>
<evidence type="ECO:0000256" key="11">
    <source>
        <dbReference type="ARBA" id="ARBA00022839"/>
    </source>
</evidence>
<keyword evidence="11" id="KW-0269">Exonuclease</keyword>
<accession>A0A163J382</accession>
<evidence type="ECO:0000256" key="6">
    <source>
        <dbReference type="ARBA" id="ARBA00022552"/>
    </source>
</evidence>
<evidence type="ECO:0000313" key="18">
    <source>
        <dbReference type="Proteomes" id="UP000078561"/>
    </source>
</evidence>
<dbReference type="InterPro" id="IPR002716">
    <property type="entry name" value="PIN_dom"/>
</dbReference>
<dbReference type="GO" id="GO:0071031">
    <property type="term" value="P:nuclear mRNA surveillance of mRNA 3'-end processing"/>
    <property type="evidence" value="ECO:0007669"/>
    <property type="project" value="TreeGrafter"/>
</dbReference>
<proteinExistence type="inferred from homology"/>
<dbReference type="EMBL" id="LT551459">
    <property type="protein sequence ID" value="SAL96893.1"/>
    <property type="molecule type" value="Genomic_DNA"/>
</dbReference>
<dbReference type="GO" id="GO:0000175">
    <property type="term" value="F:3'-5'-RNA exonuclease activity"/>
    <property type="evidence" value="ECO:0007669"/>
    <property type="project" value="TreeGrafter"/>
</dbReference>
<evidence type="ECO:0000256" key="4">
    <source>
        <dbReference type="ARBA" id="ARBA00005785"/>
    </source>
</evidence>
<dbReference type="InParanoid" id="A0A163J382"/>